<dbReference type="GO" id="GO:0003735">
    <property type="term" value="F:structural constituent of ribosome"/>
    <property type="evidence" value="ECO:0007669"/>
    <property type="project" value="InterPro"/>
</dbReference>
<reference evidence="5" key="2">
    <citation type="submission" date="2021-05" db="EMBL/GenBank/DDBJ databases">
        <title>Protein family content uncovers lineage relationships and bacterial pathway maintenance mechanisms in DPANN archaea.</title>
        <authorList>
            <person name="Castelle C.J."/>
            <person name="Meheust R."/>
            <person name="Jaffe A.L."/>
            <person name="Seitz K."/>
            <person name="Gong X."/>
            <person name="Baker B.J."/>
            <person name="Banfield J.F."/>
        </authorList>
    </citation>
    <scope>NUCLEOTIDE SEQUENCE</scope>
    <source>
        <strain evidence="5">RIFCSPHIGHO2_01_FULL_AR10_44_11</strain>
    </source>
</reference>
<organism evidence="5 6">
    <name type="scientific">Candidatus Iainarchaeum sp</name>
    <dbReference type="NCBI Taxonomy" id="3101447"/>
    <lineage>
        <taxon>Archaea</taxon>
        <taxon>Candidatus Iainarchaeota</taxon>
        <taxon>Candidatus Iainarchaeia</taxon>
        <taxon>Candidatus Iainarchaeales</taxon>
        <taxon>Candidatus Iainarchaeaceae</taxon>
        <taxon>Candidatus Iainarchaeum</taxon>
    </lineage>
</organism>
<name>A0A8T4KUP5_9ARCH</name>
<evidence type="ECO:0000256" key="2">
    <source>
        <dbReference type="ARBA" id="ARBA00022980"/>
    </source>
</evidence>
<evidence type="ECO:0008006" key="7">
    <source>
        <dbReference type="Google" id="ProtNLM"/>
    </source>
</evidence>
<dbReference type="GO" id="GO:0006412">
    <property type="term" value="P:translation"/>
    <property type="evidence" value="ECO:0007669"/>
    <property type="project" value="InterPro"/>
</dbReference>
<dbReference type="SUPFAM" id="SSF50104">
    <property type="entry name" value="Translation proteins SH3-like domain"/>
    <property type="match status" value="1"/>
</dbReference>
<proteinExistence type="inferred from homology"/>
<evidence type="ECO:0000313" key="5">
    <source>
        <dbReference type="EMBL" id="MBS3057252.1"/>
    </source>
</evidence>
<evidence type="ECO:0000256" key="3">
    <source>
        <dbReference type="ARBA" id="ARBA00023274"/>
    </source>
</evidence>
<protein>
    <recommendedName>
        <fullName evidence="7">50S ribosomal protein L21e</fullName>
    </recommendedName>
</protein>
<evidence type="ECO:0000256" key="4">
    <source>
        <dbReference type="SAM" id="MobiDB-lite"/>
    </source>
</evidence>
<reference evidence="5" key="1">
    <citation type="submission" date="2021-03" db="EMBL/GenBank/DDBJ databases">
        <authorList>
            <person name="Jaffe A."/>
        </authorList>
    </citation>
    <scope>NUCLEOTIDE SEQUENCE</scope>
    <source>
        <strain evidence="5">RIFCSPHIGHO2_01_FULL_AR10_44_11</strain>
    </source>
</reference>
<feature type="compositionally biased region" description="Basic residues" evidence="4">
    <location>
        <begin position="1"/>
        <end position="21"/>
    </location>
</feature>
<dbReference type="Pfam" id="PF01157">
    <property type="entry name" value="Ribosomal_L21e"/>
    <property type="match status" value="1"/>
</dbReference>
<feature type="region of interest" description="Disordered" evidence="4">
    <location>
        <begin position="1"/>
        <end position="22"/>
    </location>
</feature>
<dbReference type="Gene3D" id="2.30.30.70">
    <property type="entry name" value="Ribosomal protein L21"/>
    <property type="match status" value="1"/>
</dbReference>
<keyword evidence="3" id="KW-0687">Ribonucleoprotein</keyword>
<dbReference type="InterPro" id="IPR036948">
    <property type="entry name" value="Ribosomal_eL21_sf"/>
</dbReference>
<sequence>MACKKARGKRAKTRDKFKMKSTKLSVSRELADMALGTRAQITVNPSMHSGMPVARYQGRTVSVVGRQGGMLNVSLMESKGKKNFLVHPAHLTPANKEEAS</sequence>
<dbReference type="InterPro" id="IPR001147">
    <property type="entry name" value="Ribosomal_eL21"/>
</dbReference>
<dbReference type="Proteomes" id="UP000677687">
    <property type="component" value="Unassembled WGS sequence"/>
</dbReference>
<gene>
    <name evidence="5" type="ORF">J4415_01335</name>
</gene>
<keyword evidence="2" id="KW-0689">Ribosomal protein</keyword>
<dbReference type="GO" id="GO:0005840">
    <property type="term" value="C:ribosome"/>
    <property type="evidence" value="ECO:0007669"/>
    <property type="project" value="UniProtKB-KW"/>
</dbReference>
<evidence type="ECO:0000256" key="1">
    <source>
        <dbReference type="ARBA" id="ARBA00008427"/>
    </source>
</evidence>
<evidence type="ECO:0000313" key="6">
    <source>
        <dbReference type="Proteomes" id="UP000677687"/>
    </source>
</evidence>
<dbReference type="AlphaFoldDB" id="A0A8T4KUP5"/>
<accession>A0A8T4KUP5</accession>
<dbReference type="GO" id="GO:1990904">
    <property type="term" value="C:ribonucleoprotein complex"/>
    <property type="evidence" value="ECO:0007669"/>
    <property type="project" value="UniProtKB-KW"/>
</dbReference>
<comment type="similarity">
    <text evidence="1">Belongs to the eukaryotic ribosomal protein eL21 family.</text>
</comment>
<dbReference type="EMBL" id="JAGVWD010000018">
    <property type="protein sequence ID" value="MBS3057252.1"/>
    <property type="molecule type" value="Genomic_DNA"/>
</dbReference>
<comment type="caution">
    <text evidence="5">The sequence shown here is derived from an EMBL/GenBank/DDBJ whole genome shotgun (WGS) entry which is preliminary data.</text>
</comment>
<dbReference type="InterPro" id="IPR008991">
    <property type="entry name" value="Translation_prot_SH3-like_sf"/>
</dbReference>